<gene>
    <name evidence="1" type="ORF">CTRU02_215158</name>
</gene>
<reference evidence="1 2" key="1">
    <citation type="journal article" date="2020" name="Phytopathology">
        <title>Genome Sequence Resources of Colletotrichum truncatum, C. plurivorum, C. musicola, and C. sojae: Four Species Pathogenic to Soybean (Glycine max).</title>
        <authorList>
            <person name="Rogerio F."/>
            <person name="Boufleur T.R."/>
            <person name="Ciampi-Guillardi M."/>
            <person name="Sukno S.A."/>
            <person name="Thon M.R."/>
            <person name="Massola Junior N.S."/>
            <person name="Baroncelli R."/>
        </authorList>
    </citation>
    <scope>NUCLEOTIDE SEQUENCE [LARGE SCALE GENOMIC DNA]</scope>
    <source>
        <strain evidence="1 2">CMES1059</strain>
    </source>
</reference>
<comment type="caution">
    <text evidence="1">The sequence shown here is derived from an EMBL/GenBank/DDBJ whole genome shotgun (WGS) entry which is preliminary data.</text>
</comment>
<evidence type="ECO:0000313" key="2">
    <source>
        <dbReference type="Proteomes" id="UP000805649"/>
    </source>
</evidence>
<evidence type="ECO:0000313" key="1">
    <source>
        <dbReference type="EMBL" id="KAL0929949.1"/>
    </source>
</evidence>
<dbReference type="EMBL" id="VUJX02000013">
    <property type="protein sequence ID" value="KAL0929949.1"/>
    <property type="molecule type" value="Genomic_DNA"/>
</dbReference>
<accession>A0ACC3YDM2</accession>
<organism evidence="1 2">
    <name type="scientific">Colletotrichum truncatum</name>
    <name type="common">Anthracnose fungus</name>
    <name type="synonym">Colletotrichum capsici</name>
    <dbReference type="NCBI Taxonomy" id="5467"/>
    <lineage>
        <taxon>Eukaryota</taxon>
        <taxon>Fungi</taxon>
        <taxon>Dikarya</taxon>
        <taxon>Ascomycota</taxon>
        <taxon>Pezizomycotina</taxon>
        <taxon>Sordariomycetes</taxon>
        <taxon>Hypocreomycetidae</taxon>
        <taxon>Glomerellales</taxon>
        <taxon>Glomerellaceae</taxon>
        <taxon>Colletotrichum</taxon>
        <taxon>Colletotrichum truncatum species complex</taxon>
    </lineage>
</organism>
<proteinExistence type="predicted"/>
<sequence length="97" mass="11060">MDNKILQEVISRPTYITSCSLLRSQPGLGWSMGYFSSDGTRLAKKSPKKQEKKIEKKDVERLKDEKKLAAPKEASIQKKETKNLAAKKTIHLMRPVM</sequence>
<name>A0ACC3YDM2_COLTU</name>
<dbReference type="Proteomes" id="UP000805649">
    <property type="component" value="Unassembled WGS sequence"/>
</dbReference>
<keyword evidence="2" id="KW-1185">Reference proteome</keyword>
<protein>
    <submittedName>
        <fullName evidence="1">Uncharacterized protein</fullName>
    </submittedName>
</protein>